<dbReference type="Pfam" id="PF06722">
    <property type="entry name" value="EryCIII-like_C"/>
    <property type="match status" value="2"/>
</dbReference>
<feature type="domain" description="Erythromycin biosynthesis protein CIII-like C-terminal" evidence="4">
    <location>
        <begin position="380"/>
        <end position="443"/>
    </location>
</feature>
<dbReference type="PANTHER" id="PTHR48050">
    <property type="entry name" value="STEROL 3-BETA-GLUCOSYLTRANSFERASE"/>
    <property type="match status" value="1"/>
</dbReference>
<feature type="domain" description="Erythromycin biosynthesis protein CIII-like C-terminal" evidence="4">
    <location>
        <begin position="280"/>
        <end position="352"/>
    </location>
</feature>
<dbReference type="PANTHER" id="PTHR48050:SF13">
    <property type="entry name" value="STEROL 3-BETA-GLUCOSYLTRANSFERASE UGT80A2"/>
    <property type="match status" value="1"/>
</dbReference>
<accession>A0ABW5GTM2</accession>
<protein>
    <submittedName>
        <fullName evidence="6">Nucleotide disphospho-sugar-binding domain-containing protein</fullName>
    </submittedName>
</protein>
<dbReference type="EMBL" id="JBHUKU010000025">
    <property type="protein sequence ID" value="MFD2464262.1"/>
    <property type="molecule type" value="Genomic_DNA"/>
</dbReference>
<dbReference type="InterPro" id="IPR010610">
    <property type="entry name" value="EryCIII-like_C"/>
</dbReference>
<dbReference type="SUPFAM" id="SSF53756">
    <property type="entry name" value="UDP-Glycosyltransferase/glycogen phosphorylase"/>
    <property type="match status" value="1"/>
</dbReference>
<organism evidence="6 7">
    <name type="scientific">Amycolatopsis samaneae</name>
    <dbReference type="NCBI Taxonomy" id="664691"/>
    <lineage>
        <taxon>Bacteria</taxon>
        <taxon>Bacillati</taxon>
        <taxon>Actinomycetota</taxon>
        <taxon>Actinomycetes</taxon>
        <taxon>Pseudonocardiales</taxon>
        <taxon>Pseudonocardiaceae</taxon>
        <taxon>Amycolatopsis</taxon>
    </lineage>
</organism>
<dbReference type="InterPro" id="IPR050426">
    <property type="entry name" value="Glycosyltransferase_28"/>
</dbReference>
<evidence type="ECO:0000259" key="5">
    <source>
        <dbReference type="Pfam" id="PF21036"/>
    </source>
</evidence>
<dbReference type="CDD" id="cd03784">
    <property type="entry name" value="GT1_Gtf-like"/>
    <property type="match status" value="1"/>
</dbReference>
<name>A0ABW5GTM2_9PSEU</name>
<sequence length="453" mass="49825">MRVAFVIWPAPAHLYPPVPLAWALKAAGHEVCIASHPAIAAETASMGLTPVSICDADSMPPLMGPARPYVEERADLARITETLGLGPDDPDREHWDVLTQFYVPSMWEFLPYRGSADDPMPAMDGLVEFCRTWQPDLVLWDPSTPGGAVAARVSGAAHARWWSCPDVFCRGMDLVAEANTRPGGPVVDNLIAESVRPMAERYGVEVDTELLVGQWTVNSQPTAVGPEVSARTLPVRWIPHSKQEVVPEWIYPRPERPRVAVSLGLSERSFMAEGWAHIQALLEAVSVLDIEVVATLNKNQLSQVDKIPDNVRVVDFVPLNQLMPTCDLLIHHGGMGTVMPAIANGVRQIVVDFVGHQISTTAEGSGERLGRSRYTLGPALARYVTDSGAGLVMNVSEPDPLEMREQIQRVLSEPSFQRAADRLRTDWLATPSPSELVPVLERLTDEHRRHQAR</sequence>
<reference evidence="7" key="1">
    <citation type="journal article" date="2019" name="Int. J. Syst. Evol. Microbiol.">
        <title>The Global Catalogue of Microorganisms (GCM) 10K type strain sequencing project: providing services to taxonomists for standard genome sequencing and annotation.</title>
        <authorList>
            <consortium name="The Broad Institute Genomics Platform"/>
            <consortium name="The Broad Institute Genome Sequencing Center for Infectious Disease"/>
            <person name="Wu L."/>
            <person name="Ma J."/>
        </authorList>
    </citation>
    <scope>NUCLEOTIDE SEQUENCE [LARGE SCALE GENOMIC DNA]</scope>
    <source>
        <strain evidence="7">CGMCC 4.7643</strain>
    </source>
</reference>
<evidence type="ECO:0000313" key="6">
    <source>
        <dbReference type="EMBL" id="MFD2464262.1"/>
    </source>
</evidence>
<evidence type="ECO:0000313" key="7">
    <source>
        <dbReference type="Proteomes" id="UP001597419"/>
    </source>
</evidence>
<comment type="caution">
    <text evidence="6">The sequence shown here is derived from an EMBL/GenBank/DDBJ whole genome shotgun (WGS) entry which is preliminary data.</text>
</comment>
<comment type="similarity">
    <text evidence="1">Belongs to the glycosyltransferase 28 family.</text>
</comment>
<evidence type="ECO:0000256" key="3">
    <source>
        <dbReference type="ARBA" id="ARBA00022679"/>
    </source>
</evidence>
<dbReference type="Proteomes" id="UP001597419">
    <property type="component" value="Unassembled WGS sequence"/>
</dbReference>
<keyword evidence="2" id="KW-0328">Glycosyltransferase</keyword>
<evidence type="ECO:0000259" key="4">
    <source>
        <dbReference type="Pfam" id="PF06722"/>
    </source>
</evidence>
<gene>
    <name evidence="6" type="ORF">ACFSYJ_36980</name>
</gene>
<feature type="domain" description="Erythromycin biosynthesis protein CIII-like N-terminal" evidence="5">
    <location>
        <begin position="22"/>
        <end position="264"/>
    </location>
</feature>
<dbReference type="InterPro" id="IPR048284">
    <property type="entry name" value="EryCIII-like_N"/>
</dbReference>
<keyword evidence="3" id="KW-0808">Transferase</keyword>
<dbReference type="Gene3D" id="3.40.50.2000">
    <property type="entry name" value="Glycogen Phosphorylase B"/>
    <property type="match status" value="2"/>
</dbReference>
<keyword evidence="7" id="KW-1185">Reference proteome</keyword>
<dbReference type="RefSeq" id="WP_345404837.1">
    <property type="nucleotide sequence ID" value="NZ_BAABHG010000017.1"/>
</dbReference>
<dbReference type="Pfam" id="PF21036">
    <property type="entry name" value="EryCIII-like_N"/>
    <property type="match status" value="1"/>
</dbReference>
<proteinExistence type="inferred from homology"/>
<dbReference type="InterPro" id="IPR002213">
    <property type="entry name" value="UDP_glucos_trans"/>
</dbReference>
<evidence type="ECO:0000256" key="2">
    <source>
        <dbReference type="ARBA" id="ARBA00022676"/>
    </source>
</evidence>
<evidence type="ECO:0000256" key="1">
    <source>
        <dbReference type="ARBA" id="ARBA00006962"/>
    </source>
</evidence>